<protein>
    <submittedName>
        <fullName evidence="2">Uncharacterized protein</fullName>
    </submittedName>
</protein>
<dbReference type="EMBL" id="SSMQ01000005">
    <property type="protein sequence ID" value="TKD11906.1"/>
    <property type="molecule type" value="Genomic_DNA"/>
</dbReference>
<organism evidence="2 3">
    <name type="scientific">Polyangium fumosum</name>
    <dbReference type="NCBI Taxonomy" id="889272"/>
    <lineage>
        <taxon>Bacteria</taxon>
        <taxon>Pseudomonadati</taxon>
        <taxon>Myxococcota</taxon>
        <taxon>Polyangia</taxon>
        <taxon>Polyangiales</taxon>
        <taxon>Polyangiaceae</taxon>
        <taxon>Polyangium</taxon>
    </lineage>
</organism>
<reference evidence="2 3" key="1">
    <citation type="submission" date="2019-04" db="EMBL/GenBank/DDBJ databases">
        <authorList>
            <person name="Li Y."/>
            <person name="Wang J."/>
        </authorList>
    </citation>
    <scope>NUCLEOTIDE SEQUENCE [LARGE SCALE GENOMIC DNA]</scope>
    <source>
        <strain evidence="2 3">DSM 14668</strain>
    </source>
</reference>
<accession>A0A4V5PNC8</accession>
<name>A0A4V5PNC8_9BACT</name>
<evidence type="ECO:0000313" key="3">
    <source>
        <dbReference type="Proteomes" id="UP000309215"/>
    </source>
</evidence>
<feature type="compositionally biased region" description="Basic and acidic residues" evidence="1">
    <location>
        <begin position="48"/>
        <end position="62"/>
    </location>
</feature>
<evidence type="ECO:0000313" key="2">
    <source>
        <dbReference type="EMBL" id="TKD11906.1"/>
    </source>
</evidence>
<dbReference type="AlphaFoldDB" id="A0A4V5PNC8"/>
<feature type="region of interest" description="Disordered" evidence="1">
    <location>
        <begin position="22"/>
        <end position="120"/>
    </location>
</feature>
<dbReference type="PROSITE" id="PS51257">
    <property type="entry name" value="PROKAR_LIPOPROTEIN"/>
    <property type="match status" value="1"/>
</dbReference>
<dbReference type="Proteomes" id="UP000309215">
    <property type="component" value="Unassembled WGS sequence"/>
</dbReference>
<keyword evidence="3" id="KW-1185">Reference proteome</keyword>
<sequence length="120" mass="12656">MSIDPARLARIRARLVAAAAITTTAAGCAKPIINDRMSGPPEETINEPPREEQHPINDRMKEPPAAPTADPTQPQPDATTPPGQSPIAPHHVNTPKPADGGAKFNPPDPGQTINTAPDQR</sequence>
<feature type="compositionally biased region" description="Low complexity" evidence="1">
    <location>
        <begin position="67"/>
        <end position="82"/>
    </location>
</feature>
<evidence type="ECO:0000256" key="1">
    <source>
        <dbReference type="SAM" id="MobiDB-lite"/>
    </source>
</evidence>
<dbReference type="RefSeq" id="WP_136928180.1">
    <property type="nucleotide sequence ID" value="NZ_SSMQ01000005.1"/>
</dbReference>
<gene>
    <name evidence="2" type="ORF">E8A74_07195</name>
</gene>
<comment type="caution">
    <text evidence="2">The sequence shown here is derived from an EMBL/GenBank/DDBJ whole genome shotgun (WGS) entry which is preliminary data.</text>
</comment>
<proteinExistence type="predicted"/>
<feature type="compositionally biased region" description="Polar residues" evidence="1">
    <location>
        <begin position="111"/>
        <end position="120"/>
    </location>
</feature>